<feature type="non-terminal residue" evidence="1">
    <location>
        <position position="1"/>
    </location>
</feature>
<name>X1SL09_9ZZZZ</name>
<reference evidence="1" key="1">
    <citation type="journal article" date="2014" name="Front. Microbiol.">
        <title>High frequency of phylogenetically diverse reductive dehalogenase-homologous genes in deep subseafloor sedimentary metagenomes.</title>
        <authorList>
            <person name="Kawai M."/>
            <person name="Futagami T."/>
            <person name="Toyoda A."/>
            <person name="Takaki Y."/>
            <person name="Nishi S."/>
            <person name="Hori S."/>
            <person name="Arai W."/>
            <person name="Tsubouchi T."/>
            <person name="Morono Y."/>
            <person name="Uchiyama I."/>
            <person name="Ito T."/>
            <person name="Fujiyama A."/>
            <person name="Inagaki F."/>
            <person name="Takami H."/>
        </authorList>
    </citation>
    <scope>NUCLEOTIDE SEQUENCE</scope>
    <source>
        <strain evidence="1">Expedition CK06-06</strain>
    </source>
</reference>
<evidence type="ECO:0000313" key="1">
    <source>
        <dbReference type="EMBL" id="GAI93633.1"/>
    </source>
</evidence>
<dbReference type="AlphaFoldDB" id="X1SL09"/>
<gene>
    <name evidence="1" type="ORF">S12H4_28954</name>
</gene>
<sequence>ALNKLFEGLYHIRLAVEYQADCDISEPADLINIIDILKSISSHREVVSFLNEFRGILNLYQTENVDRNIFKSMDNIDIDSRINDLMLDSTFIEISKERRSLSLMGHRQAIAKIKNLVRHLSMKKSFKKLLSIITLPLLFVPDNKRKILSALGNLIVSKSDFSPVIVDIDRIAMIAIKRNRPRPFDLSTSESAVEPRSVYQLPGPPAHKCFDYNYHV</sequence>
<comment type="caution">
    <text evidence="1">The sequence shown here is derived from an EMBL/GenBank/DDBJ whole genome shotgun (WGS) entry which is preliminary data.</text>
</comment>
<protein>
    <submittedName>
        <fullName evidence="1">Uncharacterized protein</fullName>
    </submittedName>
</protein>
<organism evidence="1">
    <name type="scientific">marine sediment metagenome</name>
    <dbReference type="NCBI Taxonomy" id="412755"/>
    <lineage>
        <taxon>unclassified sequences</taxon>
        <taxon>metagenomes</taxon>
        <taxon>ecological metagenomes</taxon>
    </lineage>
</organism>
<proteinExistence type="predicted"/>
<accession>X1SL09</accession>
<dbReference type="EMBL" id="BARW01016658">
    <property type="protein sequence ID" value="GAI93633.1"/>
    <property type="molecule type" value="Genomic_DNA"/>
</dbReference>